<dbReference type="CDD" id="cd17472">
    <property type="entry name" value="MFS_YajR_like"/>
    <property type="match status" value="1"/>
</dbReference>
<dbReference type="Gene3D" id="1.20.1250.20">
    <property type="entry name" value="MFS general substrate transporter like domains"/>
    <property type="match status" value="1"/>
</dbReference>
<accession>A0A7H1B046</accession>
<feature type="transmembrane region" description="Helical" evidence="7">
    <location>
        <begin position="209"/>
        <end position="227"/>
    </location>
</feature>
<evidence type="ECO:0000313" key="10">
    <source>
        <dbReference type="Proteomes" id="UP000516346"/>
    </source>
</evidence>
<evidence type="ECO:0000256" key="5">
    <source>
        <dbReference type="ARBA" id="ARBA00022989"/>
    </source>
</evidence>
<dbReference type="SUPFAM" id="SSF103473">
    <property type="entry name" value="MFS general substrate transporter"/>
    <property type="match status" value="1"/>
</dbReference>
<dbReference type="InterPro" id="IPR011701">
    <property type="entry name" value="MFS"/>
</dbReference>
<gene>
    <name evidence="9" type="ORF">ICW73_01485</name>
</gene>
<feature type="transmembrane region" description="Helical" evidence="7">
    <location>
        <begin position="297"/>
        <end position="318"/>
    </location>
</feature>
<keyword evidence="6 7" id="KW-0472">Membrane</keyword>
<dbReference type="PANTHER" id="PTHR23517">
    <property type="entry name" value="RESISTANCE PROTEIN MDTM, PUTATIVE-RELATED-RELATED"/>
    <property type="match status" value="1"/>
</dbReference>
<keyword evidence="5 7" id="KW-1133">Transmembrane helix</keyword>
<evidence type="ECO:0000256" key="1">
    <source>
        <dbReference type="ARBA" id="ARBA00004651"/>
    </source>
</evidence>
<dbReference type="GO" id="GO:0022857">
    <property type="term" value="F:transmembrane transporter activity"/>
    <property type="evidence" value="ECO:0007669"/>
    <property type="project" value="InterPro"/>
</dbReference>
<feature type="transmembrane region" description="Helical" evidence="7">
    <location>
        <begin position="366"/>
        <end position="384"/>
    </location>
</feature>
<feature type="transmembrane region" description="Helical" evidence="7">
    <location>
        <begin position="338"/>
        <end position="360"/>
    </location>
</feature>
<dbReference type="InterPro" id="IPR050171">
    <property type="entry name" value="MFS_Transporters"/>
</dbReference>
<feature type="transmembrane region" description="Helical" evidence="7">
    <location>
        <begin position="12"/>
        <end position="31"/>
    </location>
</feature>
<keyword evidence="4 7" id="KW-0812">Transmembrane</keyword>
<name>A0A7H1B046_9GAMM</name>
<evidence type="ECO:0000256" key="2">
    <source>
        <dbReference type="ARBA" id="ARBA00022448"/>
    </source>
</evidence>
<dbReference type="InterPro" id="IPR020846">
    <property type="entry name" value="MFS_dom"/>
</dbReference>
<feature type="domain" description="Major facilitator superfamily (MFS) profile" evidence="8">
    <location>
        <begin position="8"/>
        <end position="389"/>
    </location>
</feature>
<evidence type="ECO:0000313" key="9">
    <source>
        <dbReference type="EMBL" id="QNS02101.1"/>
    </source>
</evidence>
<feature type="transmembrane region" description="Helical" evidence="7">
    <location>
        <begin position="272"/>
        <end position="291"/>
    </location>
</feature>
<protein>
    <submittedName>
        <fullName evidence="9">MFS transporter</fullName>
    </submittedName>
</protein>
<feature type="transmembrane region" description="Helical" evidence="7">
    <location>
        <begin position="75"/>
        <end position="91"/>
    </location>
</feature>
<dbReference type="GO" id="GO:0005886">
    <property type="term" value="C:plasma membrane"/>
    <property type="evidence" value="ECO:0007669"/>
    <property type="project" value="UniProtKB-SubCell"/>
</dbReference>
<keyword evidence="2" id="KW-0813">Transport</keyword>
<dbReference type="PANTHER" id="PTHR23517:SF2">
    <property type="entry name" value="MULTIDRUG RESISTANCE PROTEIN MDTH"/>
    <property type="match status" value="1"/>
</dbReference>
<sequence length="391" mass="45165">MNFLELQVTLSLCTVFLLRMFSVFSVFPILSKYGICLNGSNTFLIGIAIGIYGLSQVIFQIPFGLLSDYFDRKKVIIFGLFLVFLGNIMSASTNSIWGLICGRFIQGSGAISGVSMAFLSDVIREEHRVKSISAIGISFSVSFLLSVVTSPLIVQYSNFFVLFWLCAILSLICIIVVYYFFPTVNNNLKNDNINFLCKKNIKLFMQKQFFIYYLSIFCLHFLLMMNFSIVPHQLELSGLLFFQHWKMYLNMILISFLVLFCFIFYCKNQSILNNIVEICIFFLFVSSLLFFKSNSNLVILILSLQIFFIFFNLLEVFLPSNLSKNISKNSYKGSIMSIYSTSQFLGIFFGGLCSGWLYSFLSISNMFAFEAFFISIWFLLIIYYRKYYHKK</sequence>
<dbReference type="Proteomes" id="UP000516346">
    <property type="component" value="Chromosome"/>
</dbReference>
<reference evidence="9 10" key="1">
    <citation type="submission" date="2020-09" db="EMBL/GenBank/DDBJ databases">
        <title>Genome sequence of the banana aphid, Pentalonia nigronervosa Coquerel (Hemiptera: Aphididae) and its symbionts.</title>
        <authorList>
            <person name="Mathers T.C."/>
            <person name="Mugford S.T."/>
            <person name="Hogenhout S.A."/>
            <person name="Tripathi L."/>
        </authorList>
    </citation>
    <scope>NUCLEOTIDE SEQUENCE [LARGE SCALE GENOMIC DNA]</scope>
    <source>
        <strain evidence="9">Ba4</strain>
    </source>
</reference>
<proteinExistence type="predicted"/>
<feature type="transmembrane region" description="Helical" evidence="7">
    <location>
        <begin position="43"/>
        <end position="63"/>
    </location>
</feature>
<evidence type="ECO:0000259" key="8">
    <source>
        <dbReference type="PROSITE" id="PS50850"/>
    </source>
</evidence>
<comment type="subcellular location">
    <subcellularLocation>
        <location evidence="1">Cell membrane</location>
        <topology evidence="1">Multi-pass membrane protein</topology>
    </subcellularLocation>
</comment>
<dbReference type="EMBL" id="CP061275">
    <property type="protein sequence ID" value="QNS02101.1"/>
    <property type="molecule type" value="Genomic_DNA"/>
</dbReference>
<dbReference type="InterPro" id="IPR036259">
    <property type="entry name" value="MFS_trans_sf"/>
</dbReference>
<evidence type="ECO:0000256" key="6">
    <source>
        <dbReference type="ARBA" id="ARBA00023136"/>
    </source>
</evidence>
<dbReference type="AlphaFoldDB" id="A0A7H1B046"/>
<evidence type="ECO:0000256" key="7">
    <source>
        <dbReference type="SAM" id="Phobius"/>
    </source>
</evidence>
<keyword evidence="3" id="KW-1003">Cell membrane</keyword>
<feature type="transmembrane region" description="Helical" evidence="7">
    <location>
        <begin position="247"/>
        <end position="265"/>
    </location>
</feature>
<evidence type="ECO:0000256" key="4">
    <source>
        <dbReference type="ARBA" id="ARBA00022692"/>
    </source>
</evidence>
<feature type="transmembrane region" description="Helical" evidence="7">
    <location>
        <begin position="131"/>
        <end position="153"/>
    </location>
</feature>
<dbReference type="Pfam" id="PF07690">
    <property type="entry name" value="MFS_1"/>
    <property type="match status" value="1"/>
</dbReference>
<feature type="transmembrane region" description="Helical" evidence="7">
    <location>
        <begin position="159"/>
        <end position="181"/>
    </location>
</feature>
<dbReference type="PROSITE" id="PS50850">
    <property type="entry name" value="MFS"/>
    <property type="match status" value="1"/>
</dbReference>
<evidence type="ECO:0000256" key="3">
    <source>
        <dbReference type="ARBA" id="ARBA00022475"/>
    </source>
</evidence>
<organism evidence="9 10">
    <name type="scientific">Buchnera aphidicola</name>
    <name type="common">Pentalonia nigronervosa</name>
    <dbReference type="NCBI Taxonomy" id="1309793"/>
    <lineage>
        <taxon>Bacteria</taxon>
        <taxon>Pseudomonadati</taxon>
        <taxon>Pseudomonadota</taxon>
        <taxon>Gammaproteobacteria</taxon>
        <taxon>Enterobacterales</taxon>
        <taxon>Erwiniaceae</taxon>
        <taxon>Buchnera</taxon>
    </lineage>
</organism>